<dbReference type="Gene3D" id="3.30.1300.30">
    <property type="entry name" value="GSPII I/J protein-like"/>
    <property type="match status" value="1"/>
</dbReference>
<dbReference type="Pfam" id="PF03895">
    <property type="entry name" value="YadA_anchor"/>
    <property type="match status" value="1"/>
</dbReference>
<dbReference type="EMBL" id="MUYA01000001">
    <property type="protein sequence ID" value="OOS00864.1"/>
    <property type="molecule type" value="Genomic_DNA"/>
</dbReference>
<feature type="domain" description="Trimeric autotransporter adhesin YadA-like C-terminal membrane anchor" evidence="8">
    <location>
        <begin position="19"/>
        <end position="81"/>
    </location>
</feature>
<accession>A0A1T0AVF2</accession>
<dbReference type="GO" id="GO:0009986">
    <property type="term" value="C:cell surface"/>
    <property type="evidence" value="ECO:0007669"/>
    <property type="project" value="UniProtKB-SubCell"/>
</dbReference>
<dbReference type="GO" id="GO:0009279">
    <property type="term" value="C:cell outer membrane"/>
    <property type="evidence" value="ECO:0007669"/>
    <property type="project" value="UniProtKB-SubCell"/>
</dbReference>
<keyword evidence="3" id="KW-1134">Transmembrane beta strand</keyword>
<dbReference type="InterPro" id="IPR005594">
    <property type="entry name" value="YadA_C"/>
</dbReference>
<sequence>MDKRAKRGTAIAGAMGMLPQPHLSGKSMVSAATTNYRGQQAIAVGYSRLADNGKHIIKLSGASNTSGKKDVMIGAAYGYSW</sequence>
<keyword evidence="5" id="KW-0732">Signal</keyword>
<dbReference type="STRING" id="734.B0187_00805"/>
<dbReference type="SUPFAM" id="SSF54523">
    <property type="entry name" value="Pili subunits"/>
    <property type="match status" value="1"/>
</dbReference>
<dbReference type="Proteomes" id="UP000190867">
    <property type="component" value="Unassembled WGS sequence"/>
</dbReference>
<reference evidence="9 10" key="1">
    <citation type="submission" date="2017-02" db="EMBL/GenBank/DDBJ databases">
        <title>Draft genome sequence of Haemophilus paracuniculus CCUG 43573 type strain.</title>
        <authorList>
            <person name="Engstrom-Jakobsson H."/>
            <person name="Salva-Serra F."/>
            <person name="Thorell K."/>
            <person name="Gonzales-Siles L."/>
            <person name="Karlsson R."/>
            <person name="Boulund F."/>
            <person name="Engstrand L."/>
            <person name="Kristiansson E."/>
            <person name="Moore E."/>
        </authorList>
    </citation>
    <scope>NUCLEOTIDE SEQUENCE [LARGE SCALE GENOMIC DNA]</scope>
    <source>
        <strain evidence="9 10">CCUG 43573</strain>
    </source>
</reference>
<dbReference type="InterPro" id="IPR045584">
    <property type="entry name" value="Pilin-like"/>
</dbReference>
<evidence type="ECO:0000256" key="7">
    <source>
        <dbReference type="ARBA" id="ARBA00023237"/>
    </source>
</evidence>
<comment type="caution">
    <text evidence="9">The sequence shown here is derived from an EMBL/GenBank/DDBJ whole genome shotgun (WGS) entry which is preliminary data.</text>
</comment>
<evidence type="ECO:0000259" key="8">
    <source>
        <dbReference type="Pfam" id="PF03895"/>
    </source>
</evidence>
<evidence type="ECO:0000256" key="4">
    <source>
        <dbReference type="ARBA" id="ARBA00022692"/>
    </source>
</evidence>
<organism evidence="9 10">
    <name type="scientific">Haemophilus paracuniculus</name>
    <dbReference type="NCBI Taxonomy" id="734"/>
    <lineage>
        <taxon>Bacteria</taxon>
        <taxon>Pseudomonadati</taxon>
        <taxon>Pseudomonadota</taxon>
        <taxon>Gammaproteobacteria</taxon>
        <taxon>Pasteurellales</taxon>
        <taxon>Pasteurellaceae</taxon>
        <taxon>Haemophilus</taxon>
    </lineage>
</organism>
<keyword evidence="6" id="KW-0472">Membrane</keyword>
<keyword evidence="10" id="KW-1185">Reference proteome</keyword>
<evidence type="ECO:0000313" key="10">
    <source>
        <dbReference type="Proteomes" id="UP000190867"/>
    </source>
</evidence>
<keyword evidence="7" id="KW-0998">Cell outer membrane</keyword>
<proteinExistence type="predicted"/>
<comment type="subcellular location">
    <subcellularLocation>
        <location evidence="2">Cell outer membrane</location>
    </subcellularLocation>
    <subcellularLocation>
        <location evidence="1">Cell surface</location>
    </subcellularLocation>
</comment>
<evidence type="ECO:0000256" key="3">
    <source>
        <dbReference type="ARBA" id="ARBA00022452"/>
    </source>
</evidence>
<gene>
    <name evidence="9" type="ORF">B0187_00805</name>
</gene>
<dbReference type="AlphaFoldDB" id="A0A1T0AVF2"/>
<evidence type="ECO:0000256" key="2">
    <source>
        <dbReference type="ARBA" id="ARBA00004442"/>
    </source>
</evidence>
<protein>
    <recommendedName>
        <fullName evidence="8">Trimeric autotransporter adhesin YadA-like C-terminal membrane anchor domain-containing protein</fullName>
    </recommendedName>
</protein>
<evidence type="ECO:0000313" key="9">
    <source>
        <dbReference type="EMBL" id="OOS00864.1"/>
    </source>
</evidence>
<keyword evidence="4" id="KW-0812">Transmembrane</keyword>
<evidence type="ECO:0000256" key="6">
    <source>
        <dbReference type="ARBA" id="ARBA00023136"/>
    </source>
</evidence>
<evidence type="ECO:0000256" key="5">
    <source>
        <dbReference type="ARBA" id="ARBA00022729"/>
    </source>
</evidence>
<name>A0A1T0AVF2_9PAST</name>
<evidence type="ECO:0000256" key="1">
    <source>
        <dbReference type="ARBA" id="ARBA00004241"/>
    </source>
</evidence>